<dbReference type="InParanoid" id="E2ABA3"/>
<name>E2ABA3_CAMFO</name>
<dbReference type="EMBL" id="GL438234">
    <property type="protein sequence ID" value="EFN69379.1"/>
    <property type="molecule type" value="Genomic_DNA"/>
</dbReference>
<accession>E2ABA3</accession>
<reference evidence="2 3" key="1">
    <citation type="journal article" date="2010" name="Science">
        <title>Genomic comparison of the ants Camponotus floridanus and Harpegnathos saltator.</title>
        <authorList>
            <person name="Bonasio R."/>
            <person name="Zhang G."/>
            <person name="Ye C."/>
            <person name="Mutti N.S."/>
            <person name="Fang X."/>
            <person name="Qin N."/>
            <person name="Donahue G."/>
            <person name="Yang P."/>
            <person name="Li Q."/>
            <person name="Li C."/>
            <person name="Zhang P."/>
            <person name="Huang Z."/>
            <person name="Berger S.L."/>
            <person name="Reinberg D."/>
            <person name="Wang J."/>
            <person name="Liebig J."/>
        </authorList>
    </citation>
    <scope>NUCLEOTIDE SEQUENCE [LARGE SCALE GENOMIC DNA]</scope>
    <source>
        <strain evidence="3">C129</strain>
    </source>
</reference>
<sequence>MSDIVGVDKMKDIPLLAGDPHPAGADYPFRRGQYSDTRRSSIHPRTHRESRNYTMSVKHGNESVLLKGLSFNWDENHVRQYPAVAEHRRATVGRIATRRQDGVAGWVAILSTDVLLGTLLDSVPRGIVRWSCVICARIFTIFSRSTTFRRDIGAGQRWGGHSFEMHLNPESGPSPDSLVFFRVAWSFLLGGKFCGRQTDIARKLITVDFVNRRRFAVNCQHYDDSIFTLHLTTFYRTKVYHVTRGERDTNRATLRNSLIVERDPYLGLYDPFRMRLHSAVEYILPLTSFLLSPARELLPPPKAAQWSSLLEGNLPSSRETFYDPERPDKIATVRWISLSASRRKTSDGSGSIRDSDTTDRDDLLFIQCKACTNLSCQNGTGRYPLIGYYASALSAYSQCIARCSMFTGITLAKSTIQTFVGSCTTRCVIHRCKLQQRRQGISRLRSGNTGPLEQYGLCPFIRLFRAASQKLYLDRTHAAWHEFRKRRAASLLEGLASAAIVKVGALTREGGALYTVRSLFVRARQEVMTASSRHEAEELPGEHSAHVSERVEVCQGISYHNYFRLRQTSTALTHVFQFEH</sequence>
<keyword evidence="3" id="KW-1185">Reference proteome</keyword>
<evidence type="ECO:0000313" key="3">
    <source>
        <dbReference type="Proteomes" id="UP000000311"/>
    </source>
</evidence>
<protein>
    <submittedName>
        <fullName evidence="2">Uncharacterized protein</fullName>
    </submittedName>
</protein>
<dbReference type="AlphaFoldDB" id="E2ABA3"/>
<organism evidence="3">
    <name type="scientific">Camponotus floridanus</name>
    <name type="common">Florida carpenter ant</name>
    <dbReference type="NCBI Taxonomy" id="104421"/>
    <lineage>
        <taxon>Eukaryota</taxon>
        <taxon>Metazoa</taxon>
        <taxon>Ecdysozoa</taxon>
        <taxon>Arthropoda</taxon>
        <taxon>Hexapoda</taxon>
        <taxon>Insecta</taxon>
        <taxon>Pterygota</taxon>
        <taxon>Neoptera</taxon>
        <taxon>Endopterygota</taxon>
        <taxon>Hymenoptera</taxon>
        <taxon>Apocrita</taxon>
        <taxon>Aculeata</taxon>
        <taxon>Formicoidea</taxon>
        <taxon>Formicidae</taxon>
        <taxon>Formicinae</taxon>
        <taxon>Camponotus</taxon>
    </lineage>
</organism>
<gene>
    <name evidence="2" type="ORF">EAG_01119</name>
</gene>
<evidence type="ECO:0000313" key="2">
    <source>
        <dbReference type="EMBL" id="EFN69379.1"/>
    </source>
</evidence>
<feature type="region of interest" description="Disordered" evidence="1">
    <location>
        <begin position="15"/>
        <end position="48"/>
    </location>
</feature>
<proteinExistence type="predicted"/>
<dbReference type="Proteomes" id="UP000000311">
    <property type="component" value="Unassembled WGS sequence"/>
</dbReference>
<evidence type="ECO:0000256" key="1">
    <source>
        <dbReference type="SAM" id="MobiDB-lite"/>
    </source>
</evidence>